<evidence type="ECO:0000256" key="3">
    <source>
        <dbReference type="ARBA" id="ARBA00022452"/>
    </source>
</evidence>
<evidence type="ECO:0000256" key="2">
    <source>
        <dbReference type="ARBA" id="ARBA00022448"/>
    </source>
</evidence>
<sequence>MTIIRNSISPRAALPLALAAILASPAFAQEPPAEDANKKTAAAEATATDLDTIIVTVERREQDLQKYAGTAQALYADDLRELGINNELRNIQVMVPGLSIANQEGHAEIYMRGVGSANSTELGDPANAPHVNGTYIPRPRGLGAMFYDLERVEVNKGPQGTLRGRNALGGTLNIVTKRPDLEEFGGYVQVEAGNRDHEAGEFAVNLPLGGVAGLRFAGYSVDKGSSFENAGAARHLKPAGIQDEKGGRLSLLYQPDDKLSVFLMADMGKEGGTGYPGANIFRAVTEGNTLPDDLDMRQVIYRGPQGKLDATNWGAMAQISYDFGPVKVEYNGSYRDVDFQQTNASSDSILWPGRNIAPRTADNPDGIEYDNYSSVYWLTQSQSQVHELRFSSPDDARLYWTAGAFHFEENQKSGFFSLNDRGVFYSGTEFTMPVVRSKSTALFADGTFNVNDRFRLKAGLRHTEEEKFRYGIGGNWTIGLGADNNCCFATRLGTEGFMPAFLYRPNFDVSNLTSNADLARFLLQGVARSGARDTILDQLGGIADGSMPNGLCVDRPDTGGDSLNCTADGSHPWVNLGIPQQQIGRSKFDFTDWRLGFEYDASDDSLLYATVSTGHKAGGFNDSFDIDFIPETFKPESLVSFEIGSKNTFRWFNGLRSTFNVSAFYYDYSDQVFQDLAVVGVNQDGDATGFSLVNRNIGKSEIYGLELDSLLRFRHGFSLGLNALYLHTEIKDGVVADVRSQNFGAGGITSKIDLAGNELPLSSEFTFNVHLKQSFELVHGSFDWQFLASYRSAYYLTQFNDRDVVYLSDTAGTVDRIEDAATAGFPDRQRAETTLNAGLGFTSLSGAWRFELWGSNLLNNDVSQKALVGPNLNLRFLNDPRSYGLRVRYNF</sequence>
<dbReference type="InterPro" id="IPR036942">
    <property type="entry name" value="Beta-barrel_TonB_sf"/>
</dbReference>
<evidence type="ECO:0000313" key="16">
    <source>
        <dbReference type="EMBL" id="MDR6843210.1"/>
    </source>
</evidence>
<evidence type="ECO:0000256" key="9">
    <source>
        <dbReference type="ARBA" id="ARBA00023136"/>
    </source>
</evidence>
<dbReference type="InterPro" id="IPR000531">
    <property type="entry name" value="Beta-barrel_TonB"/>
</dbReference>
<evidence type="ECO:0000256" key="12">
    <source>
        <dbReference type="RuleBase" id="RU003357"/>
    </source>
</evidence>
<accession>A0ABU1RXX9</accession>
<keyword evidence="9 11" id="KW-0472">Membrane</keyword>
<dbReference type="Proteomes" id="UP001254759">
    <property type="component" value="Unassembled WGS sequence"/>
</dbReference>
<keyword evidence="8 12" id="KW-0798">TonB box</keyword>
<evidence type="ECO:0000259" key="15">
    <source>
        <dbReference type="Pfam" id="PF07715"/>
    </source>
</evidence>
<feature type="signal peptide" evidence="13">
    <location>
        <begin position="1"/>
        <end position="28"/>
    </location>
</feature>
<feature type="chain" id="PRO_5045842832" evidence="13">
    <location>
        <begin position="29"/>
        <end position="891"/>
    </location>
</feature>
<dbReference type="Gene3D" id="2.40.170.20">
    <property type="entry name" value="TonB-dependent receptor, beta-barrel domain"/>
    <property type="match status" value="2"/>
</dbReference>
<evidence type="ECO:0000256" key="4">
    <source>
        <dbReference type="ARBA" id="ARBA00022496"/>
    </source>
</evidence>
<proteinExistence type="inferred from homology"/>
<keyword evidence="10 11" id="KW-0998">Cell outer membrane</keyword>
<keyword evidence="4" id="KW-0410">Iron transport</keyword>
<dbReference type="EMBL" id="JAVDTT010000006">
    <property type="protein sequence ID" value="MDR6843210.1"/>
    <property type="molecule type" value="Genomic_DNA"/>
</dbReference>
<dbReference type="Pfam" id="PF00593">
    <property type="entry name" value="TonB_dep_Rec_b-barrel"/>
    <property type="match status" value="1"/>
</dbReference>
<evidence type="ECO:0000256" key="6">
    <source>
        <dbReference type="ARBA" id="ARBA00023004"/>
    </source>
</evidence>
<dbReference type="PANTHER" id="PTHR32552:SF81">
    <property type="entry name" value="TONB-DEPENDENT OUTER MEMBRANE RECEPTOR"/>
    <property type="match status" value="1"/>
</dbReference>
<dbReference type="RefSeq" id="WP_310096193.1">
    <property type="nucleotide sequence ID" value="NZ_JAVDTT010000006.1"/>
</dbReference>
<protein>
    <submittedName>
        <fullName evidence="16">Iron complex outermembrane receptor protein</fullName>
    </submittedName>
</protein>
<evidence type="ECO:0000256" key="7">
    <source>
        <dbReference type="ARBA" id="ARBA00023065"/>
    </source>
</evidence>
<dbReference type="InterPro" id="IPR039426">
    <property type="entry name" value="TonB-dep_rcpt-like"/>
</dbReference>
<keyword evidence="7" id="KW-0406">Ion transport</keyword>
<comment type="caution">
    <text evidence="16">The sequence shown here is derived from an EMBL/GenBank/DDBJ whole genome shotgun (WGS) entry which is preliminary data.</text>
</comment>
<gene>
    <name evidence="16" type="ORF">J2W94_003523</name>
</gene>
<feature type="domain" description="TonB-dependent receptor plug" evidence="15">
    <location>
        <begin position="64"/>
        <end position="171"/>
    </location>
</feature>
<evidence type="ECO:0000313" key="17">
    <source>
        <dbReference type="Proteomes" id="UP001254759"/>
    </source>
</evidence>
<evidence type="ECO:0000259" key="14">
    <source>
        <dbReference type="Pfam" id="PF00593"/>
    </source>
</evidence>
<dbReference type="SUPFAM" id="SSF56935">
    <property type="entry name" value="Porins"/>
    <property type="match status" value="1"/>
</dbReference>
<keyword evidence="2 11" id="KW-0813">Transport</keyword>
<comment type="subcellular location">
    <subcellularLocation>
        <location evidence="1 11">Cell outer membrane</location>
        <topology evidence="1 11">Multi-pass membrane protein</topology>
    </subcellularLocation>
</comment>
<evidence type="ECO:0000256" key="13">
    <source>
        <dbReference type="SAM" id="SignalP"/>
    </source>
</evidence>
<evidence type="ECO:0000256" key="10">
    <source>
        <dbReference type="ARBA" id="ARBA00023237"/>
    </source>
</evidence>
<keyword evidence="17" id="KW-1185">Reference proteome</keyword>
<feature type="domain" description="TonB-dependent receptor-like beta-barrel" evidence="14">
    <location>
        <begin position="292"/>
        <end position="857"/>
    </location>
</feature>
<evidence type="ECO:0000256" key="8">
    <source>
        <dbReference type="ARBA" id="ARBA00023077"/>
    </source>
</evidence>
<keyword evidence="3 11" id="KW-1134">Transmembrane beta strand</keyword>
<evidence type="ECO:0000256" key="1">
    <source>
        <dbReference type="ARBA" id="ARBA00004571"/>
    </source>
</evidence>
<reference evidence="16 17" key="1">
    <citation type="submission" date="2023-07" db="EMBL/GenBank/DDBJ databases">
        <title>Sorghum-associated microbial communities from plants grown in Nebraska, USA.</title>
        <authorList>
            <person name="Schachtman D."/>
        </authorList>
    </citation>
    <scope>NUCLEOTIDE SEQUENCE [LARGE SCALE GENOMIC DNA]</scope>
    <source>
        <strain evidence="16 17">BE107</strain>
    </source>
</reference>
<evidence type="ECO:0000256" key="11">
    <source>
        <dbReference type="PROSITE-ProRule" id="PRU01360"/>
    </source>
</evidence>
<name>A0ABU1RXX9_9GAMM</name>
<keyword evidence="5 11" id="KW-0812">Transmembrane</keyword>
<dbReference type="PROSITE" id="PS52016">
    <property type="entry name" value="TONB_DEPENDENT_REC_3"/>
    <property type="match status" value="1"/>
</dbReference>
<dbReference type="Pfam" id="PF07715">
    <property type="entry name" value="Plug"/>
    <property type="match status" value="1"/>
</dbReference>
<keyword evidence="13" id="KW-0732">Signal</keyword>
<evidence type="ECO:0000256" key="5">
    <source>
        <dbReference type="ARBA" id="ARBA00022692"/>
    </source>
</evidence>
<comment type="similarity">
    <text evidence="11 12">Belongs to the TonB-dependent receptor family.</text>
</comment>
<keyword evidence="16" id="KW-0675">Receptor</keyword>
<dbReference type="InterPro" id="IPR012910">
    <property type="entry name" value="Plug_dom"/>
</dbReference>
<keyword evidence="6" id="KW-0408">Iron</keyword>
<organism evidence="16 17">
    <name type="scientific">Pseudoxanthomonas sacheonensis</name>
    <dbReference type="NCBI Taxonomy" id="443615"/>
    <lineage>
        <taxon>Bacteria</taxon>
        <taxon>Pseudomonadati</taxon>
        <taxon>Pseudomonadota</taxon>
        <taxon>Gammaproteobacteria</taxon>
        <taxon>Lysobacterales</taxon>
        <taxon>Lysobacteraceae</taxon>
        <taxon>Pseudoxanthomonas</taxon>
    </lineage>
</organism>
<dbReference type="PANTHER" id="PTHR32552">
    <property type="entry name" value="FERRICHROME IRON RECEPTOR-RELATED"/>
    <property type="match status" value="1"/>
</dbReference>